<organism evidence="2 3">
    <name type="scientific">Zizania palustris</name>
    <name type="common">Northern wild rice</name>
    <dbReference type="NCBI Taxonomy" id="103762"/>
    <lineage>
        <taxon>Eukaryota</taxon>
        <taxon>Viridiplantae</taxon>
        <taxon>Streptophyta</taxon>
        <taxon>Embryophyta</taxon>
        <taxon>Tracheophyta</taxon>
        <taxon>Spermatophyta</taxon>
        <taxon>Magnoliopsida</taxon>
        <taxon>Liliopsida</taxon>
        <taxon>Poales</taxon>
        <taxon>Poaceae</taxon>
        <taxon>BOP clade</taxon>
        <taxon>Oryzoideae</taxon>
        <taxon>Oryzeae</taxon>
        <taxon>Zizaniinae</taxon>
        <taxon>Zizania</taxon>
    </lineage>
</organism>
<dbReference type="EMBL" id="JAAALK010000289">
    <property type="protein sequence ID" value="KAG8049657.1"/>
    <property type="molecule type" value="Genomic_DNA"/>
</dbReference>
<feature type="region of interest" description="Disordered" evidence="1">
    <location>
        <begin position="1"/>
        <end position="38"/>
    </location>
</feature>
<evidence type="ECO:0000256" key="1">
    <source>
        <dbReference type="SAM" id="MobiDB-lite"/>
    </source>
</evidence>
<evidence type="ECO:0000313" key="2">
    <source>
        <dbReference type="EMBL" id="KAG8049657.1"/>
    </source>
</evidence>
<gene>
    <name evidence="2" type="ORF">GUJ93_ZPchr0009g1941</name>
</gene>
<comment type="caution">
    <text evidence="2">The sequence shown here is derived from an EMBL/GenBank/DDBJ whole genome shotgun (WGS) entry which is preliminary data.</text>
</comment>
<name>A0A8J5RM46_ZIZPA</name>
<reference evidence="2" key="2">
    <citation type="submission" date="2021-02" db="EMBL/GenBank/DDBJ databases">
        <authorList>
            <person name="Kimball J.A."/>
            <person name="Haas M.W."/>
            <person name="Macchietto M."/>
            <person name="Kono T."/>
            <person name="Duquette J."/>
            <person name="Shao M."/>
        </authorList>
    </citation>
    <scope>NUCLEOTIDE SEQUENCE</scope>
    <source>
        <tissue evidence="2">Fresh leaf tissue</tissue>
    </source>
</reference>
<dbReference type="Proteomes" id="UP000729402">
    <property type="component" value="Unassembled WGS sequence"/>
</dbReference>
<accession>A0A8J5RM46</accession>
<sequence>MIFEKPWAHLSARNAQTRHPFTRPQLPESCGRPPPATRPRLIRGGAVPYATGDAASSLSVTASRARFLAVGGEGEGRGTSSAARTKASLLHSVERANGTSLRCVARSPALDHPSCLAWLREVA</sequence>
<proteinExistence type="predicted"/>
<protein>
    <submittedName>
        <fullName evidence="2">Uncharacterized protein</fullName>
    </submittedName>
</protein>
<dbReference type="AlphaFoldDB" id="A0A8J5RM46"/>
<evidence type="ECO:0000313" key="3">
    <source>
        <dbReference type="Proteomes" id="UP000729402"/>
    </source>
</evidence>
<reference evidence="2" key="1">
    <citation type="journal article" date="2021" name="bioRxiv">
        <title>Whole Genome Assembly and Annotation of Northern Wild Rice, Zizania palustris L., Supports a Whole Genome Duplication in the Zizania Genus.</title>
        <authorList>
            <person name="Haas M."/>
            <person name="Kono T."/>
            <person name="Macchietto M."/>
            <person name="Millas R."/>
            <person name="McGilp L."/>
            <person name="Shao M."/>
            <person name="Duquette J."/>
            <person name="Hirsch C.N."/>
            <person name="Kimball J."/>
        </authorList>
    </citation>
    <scope>NUCLEOTIDE SEQUENCE</scope>
    <source>
        <tissue evidence="2">Fresh leaf tissue</tissue>
    </source>
</reference>
<keyword evidence="3" id="KW-1185">Reference proteome</keyword>